<dbReference type="EMBL" id="SGPL01000019">
    <property type="protein sequence ID" value="THH20538.1"/>
    <property type="molecule type" value="Genomic_DNA"/>
</dbReference>
<evidence type="ECO:0000256" key="12">
    <source>
        <dbReference type="ARBA" id="ARBA00023235"/>
    </source>
</evidence>
<accession>A0A4S4M7J8</accession>
<dbReference type="GO" id="GO:0005634">
    <property type="term" value="C:nucleus"/>
    <property type="evidence" value="ECO:0007669"/>
    <property type="project" value="TreeGrafter"/>
</dbReference>
<protein>
    <recommendedName>
        <fullName evidence="4">ATP-dependent DNA helicase CHL1</fullName>
        <ecNumber evidence="15">5.6.2.3</ecNumber>
    </recommendedName>
    <alternativeName>
        <fullName evidence="3">ATP-dependent DNA helicase chl1</fullName>
    </alternativeName>
    <alternativeName>
        <fullName evidence="14">Chromosome loss protein 1</fullName>
    </alternativeName>
    <alternativeName>
        <fullName evidence="16 17">DNA 5'-3' helicase CHL1</fullName>
    </alternativeName>
</protein>
<keyword evidence="11" id="KW-0411">Iron-sulfur</keyword>
<dbReference type="InterPro" id="IPR010614">
    <property type="entry name" value="RAD3-like_helicase_DEAD"/>
</dbReference>
<keyword evidence="23" id="KW-1185">Reference proteome</keyword>
<dbReference type="GO" id="GO:0006139">
    <property type="term" value="P:nucleobase-containing compound metabolic process"/>
    <property type="evidence" value="ECO:0007669"/>
    <property type="project" value="InterPro"/>
</dbReference>
<dbReference type="Pfam" id="PF13307">
    <property type="entry name" value="Helicase_C_2"/>
    <property type="match status" value="1"/>
</dbReference>
<dbReference type="InterPro" id="IPR027417">
    <property type="entry name" value="P-loop_NTPase"/>
</dbReference>
<evidence type="ECO:0000256" key="9">
    <source>
        <dbReference type="ARBA" id="ARBA00022840"/>
    </source>
</evidence>
<keyword evidence="12" id="KW-0413">Isomerase</keyword>
<organism evidence="22 23">
    <name type="scientific">Bondarzewia mesenterica</name>
    <dbReference type="NCBI Taxonomy" id="1095465"/>
    <lineage>
        <taxon>Eukaryota</taxon>
        <taxon>Fungi</taxon>
        <taxon>Dikarya</taxon>
        <taxon>Basidiomycota</taxon>
        <taxon>Agaricomycotina</taxon>
        <taxon>Agaricomycetes</taxon>
        <taxon>Russulales</taxon>
        <taxon>Bondarzewiaceae</taxon>
        <taxon>Bondarzewia</taxon>
    </lineage>
</organism>
<keyword evidence="5" id="KW-0479">Metal-binding</keyword>
<evidence type="ECO:0000256" key="1">
    <source>
        <dbReference type="ARBA" id="ARBA00001966"/>
    </source>
</evidence>
<comment type="cofactor">
    <cofactor evidence="1">
        <name>[4Fe-4S] cluster</name>
        <dbReference type="ChEBI" id="CHEBI:49883"/>
    </cofactor>
</comment>
<dbReference type="PROSITE" id="PS51193">
    <property type="entry name" value="HELICASE_ATP_BIND_2"/>
    <property type="match status" value="1"/>
</dbReference>
<evidence type="ECO:0000256" key="8">
    <source>
        <dbReference type="ARBA" id="ARBA00022806"/>
    </source>
</evidence>
<proteinExistence type="inferred from homology"/>
<feature type="region of interest" description="Disordered" evidence="20">
    <location>
        <begin position="1"/>
        <end position="22"/>
    </location>
</feature>
<dbReference type="InterPro" id="IPR014013">
    <property type="entry name" value="Helic_SF1/SF2_ATP-bd_DinG/Rad3"/>
</dbReference>
<evidence type="ECO:0000256" key="18">
    <source>
        <dbReference type="ARBA" id="ARBA00045702"/>
    </source>
</evidence>
<gene>
    <name evidence="22" type="ORF">EW146_g840</name>
</gene>
<evidence type="ECO:0000256" key="13">
    <source>
        <dbReference type="ARBA" id="ARBA00023306"/>
    </source>
</evidence>
<dbReference type="GO" id="GO:0051536">
    <property type="term" value="F:iron-sulfur cluster binding"/>
    <property type="evidence" value="ECO:0007669"/>
    <property type="project" value="UniProtKB-KW"/>
</dbReference>
<dbReference type="InterPro" id="IPR006554">
    <property type="entry name" value="Helicase-like_DEXD_c2"/>
</dbReference>
<dbReference type="Pfam" id="PF06733">
    <property type="entry name" value="DEAD_2"/>
    <property type="match status" value="1"/>
</dbReference>
<evidence type="ECO:0000313" key="22">
    <source>
        <dbReference type="EMBL" id="THH20538.1"/>
    </source>
</evidence>
<reference evidence="22 23" key="1">
    <citation type="submission" date="2019-02" db="EMBL/GenBank/DDBJ databases">
        <title>Genome sequencing of the rare red list fungi Bondarzewia mesenterica.</title>
        <authorList>
            <person name="Buettner E."/>
            <person name="Kellner H."/>
        </authorList>
    </citation>
    <scope>NUCLEOTIDE SEQUENCE [LARGE SCALE GENOMIC DNA]</scope>
    <source>
        <strain evidence="22 23">DSM 108281</strain>
    </source>
</reference>
<dbReference type="Gene3D" id="3.40.50.300">
    <property type="entry name" value="P-loop containing nucleotide triphosphate hydrolases"/>
    <property type="match status" value="2"/>
</dbReference>
<evidence type="ECO:0000256" key="11">
    <source>
        <dbReference type="ARBA" id="ARBA00023014"/>
    </source>
</evidence>
<evidence type="ECO:0000259" key="21">
    <source>
        <dbReference type="PROSITE" id="PS51193"/>
    </source>
</evidence>
<keyword evidence="10" id="KW-0408">Iron</keyword>
<evidence type="ECO:0000256" key="5">
    <source>
        <dbReference type="ARBA" id="ARBA00022723"/>
    </source>
</evidence>
<dbReference type="EC" id="5.6.2.3" evidence="15"/>
<evidence type="ECO:0000256" key="2">
    <source>
        <dbReference type="ARBA" id="ARBA00008435"/>
    </source>
</evidence>
<feature type="region of interest" description="Disordered" evidence="20">
    <location>
        <begin position="57"/>
        <end position="91"/>
    </location>
</feature>
<name>A0A4S4M7J8_9AGAM</name>
<dbReference type="InterPro" id="IPR045028">
    <property type="entry name" value="DinG/Rad3-like"/>
</dbReference>
<dbReference type="OrthoDB" id="267079at2759"/>
<comment type="caution">
    <text evidence="22">The sequence shown here is derived from an EMBL/GenBank/DDBJ whole genome shotgun (WGS) entry which is preliminary data.</text>
</comment>
<dbReference type="PANTHER" id="PTHR11472">
    <property type="entry name" value="DNA REPAIR DEAD HELICASE RAD3/XP-D SUBFAMILY MEMBER"/>
    <property type="match status" value="1"/>
</dbReference>
<feature type="domain" description="Helicase ATP-binding" evidence="21">
    <location>
        <begin position="21"/>
        <end position="379"/>
    </location>
</feature>
<dbReference type="GO" id="GO:0005524">
    <property type="term" value="F:ATP binding"/>
    <property type="evidence" value="ECO:0007669"/>
    <property type="project" value="UniProtKB-KW"/>
</dbReference>
<comment type="catalytic activity">
    <reaction evidence="19">
        <text>ATP + H2O = ADP + phosphate + H(+)</text>
        <dbReference type="Rhea" id="RHEA:13065"/>
        <dbReference type="ChEBI" id="CHEBI:15377"/>
        <dbReference type="ChEBI" id="CHEBI:15378"/>
        <dbReference type="ChEBI" id="CHEBI:30616"/>
        <dbReference type="ChEBI" id="CHEBI:43474"/>
        <dbReference type="ChEBI" id="CHEBI:456216"/>
        <dbReference type="EC" id="5.6.2.3"/>
    </reaction>
</comment>
<evidence type="ECO:0000256" key="6">
    <source>
        <dbReference type="ARBA" id="ARBA00022741"/>
    </source>
</evidence>
<dbReference type="PANTHER" id="PTHR11472:SF41">
    <property type="entry name" value="ATP-DEPENDENT DNA HELICASE DDX11-RELATED"/>
    <property type="match status" value="1"/>
</dbReference>
<evidence type="ECO:0000256" key="4">
    <source>
        <dbReference type="ARBA" id="ARBA00017386"/>
    </source>
</evidence>
<dbReference type="Proteomes" id="UP000310158">
    <property type="component" value="Unassembled WGS sequence"/>
</dbReference>
<evidence type="ECO:0000256" key="7">
    <source>
        <dbReference type="ARBA" id="ARBA00022801"/>
    </source>
</evidence>
<evidence type="ECO:0000256" key="10">
    <source>
        <dbReference type="ARBA" id="ARBA00023004"/>
    </source>
</evidence>
<dbReference type="GO" id="GO:0046872">
    <property type="term" value="F:metal ion binding"/>
    <property type="evidence" value="ECO:0007669"/>
    <property type="project" value="UniProtKB-KW"/>
</dbReference>
<dbReference type="SMART" id="SM00488">
    <property type="entry name" value="DEXDc2"/>
    <property type="match status" value="1"/>
</dbReference>
<dbReference type="GO" id="GO:0016818">
    <property type="term" value="F:hydrolase activity, acting on acid anhydrides, in phosphorus-containing anhydrides"/>
    <property type="evidence" value="ECO:0007669"/>
    <property type="project" value="InterPro"/>
</dbReference>
<evidence type="ECO:0000256" key="14">
    <source>
        <dbReference type="ARBA" id="ARBA00029709"/>
    </source>
</evidence>
<evidence type="ECO:0000313" key="23">
    <source>
        <dbReference type="Proteomes" id="UP000310158"/>
    </source>
</evidence>
<keyword evidence="7" id="KW-0378">Hydrolase</keyword>
<dbReference type="GO" id="GO:0043139">
    <property type="term" value="F:5'-3' DNA helicase activity"/>
    <property type="evidence" value="ECO:0007669"/>
    <property type="project" value="UniProtKB-EC"/>
</dbReference>
<evidence type="ECO:0000256" key="19">
    <source>
        <dbReference type="ARBA" id="ARBA00048954"/>
    </source>
</evidence>
<comment type="function">
    <text evidence="18">ATP-dependent DNA helicase important for chromosome transmission and normal cell cycle progression in G(2)/M. May have a role in changing DNA topology to allow the loading of proteins involved in maintaining sister chromatid cohesion in the vicinity of the centromeres. Has a specific role in chromosome segregation during meiosis II.</text>
</comment>
<sequence>MSETATAENLTKDSLTFPTPENFPAFPYQPPYDIQTDLMRHLYTAIEQRKVAIVESPTGTKYSPDDSFDVDDDAFLPEDASSSNDAHADSLPSTYNSLQRFTGALNSTEQRPACRKIFYASRTHSQLSQVIPELTRLRRSVRQSHVAAISADGPMPNPKVTSGKKRNHLAVEVPDGDEDVEQPRSRAVALGSRKQLCINGELKRKSGDLDENCRELLNVGAAKNGKRCPYLPKLGEEYRLQDFRDEILSEPKDIEDLVLAGEAAHICPYFGSREAIAEAEVVTLPYNLLLQPTARQALNIDLSDQIVVIDEAHNLIQSLLSLSTVALSLNVLTVSLNQLSTYLSKYQSQAFKVFMTDWRGQRKQGSTEVMTVDAILQKLGRKLEGINLLEIQEYIRSSKIARKVAAFSKHIAENGTDKVTTPPITSPPLHVIESFIFALTKSTDDGRVILAVSQDGQAVEARYQSLNPSPAFREVVDAARSVILAGGTLSPISDLTTQLFSYLSQDKVSVFSCRHIIPSANLQTLVVGKGPRGGDLNFKFSNLSNQSLIIELGQLLLNLARLVPGGMVVFLPSYRVLNQALSVWKEGGLIHTLQFKKKIFVEPSASNEVDAILHEYTIEVQKSLKRICLKAMVLFYLQLLVQSYQKA</sequence>
<keyword evidence="8" id="KW-0347">Helicase</keyword>
<dbReference type="AlphaFoldDB" id="A0A4S4M7J8"/>
<evidence type="ECO:0000256" key="3">
    <source>
        <dbReference type="ARBA" id="ARBA00016387"/>
    </source>
</evidence>
<dbReference type="GO" id="GO:0034085">
    <property type="term" value="P:establishment of sister chromatid cohesion"/>
    <property type="evidence" value="ECO:0007669"/>
    <property type="project" value="TreeGrafter"/>
</dbReference>
<evidence type="ECO:0000256" key="17">
    <source>
        <dbReference type="ARBA" id="ARBA00045008"/>
    </source>
</evidence>
<dbReference type="InterPro" id="IPR006555">
    <property type="entry name" value="ATP-dep_Helicase_C"/>
</dbReference>
<dbReference type="GO" id="GO:0003677">
    <property type="term" value="F:DNA binding"/>
    <property type="evidence" value="ECO:0007669"/>
    <property type="project" value="InterPro"/>
</dbReference>
<keyword evidence="13" id="KW-0131">Cell cycle</keyword>
<feature type="compositionally biased region" description="Acidic residues" evidence="20">
    <location>
        <begin position="66"/>
        <end position="76"/>
    </location>
</feature>
<keyword evidence="6" id="KW-0547">Nucleotide-binding</keyword>
<evidence type="ECO:0000256" key="20">
    <source>
        <dbReference type="SAM" id="MobiDB-lite"/>
    </source>
</evidence>
<comment type="similarity">
    <text evidence="2">Belongs to the DEAD box helicase family. DEAH subfamily. DDX11/CHL1 sub-subfamily.</text>
</comment>
<keyword evidence="9" id="KW-0067">ATP-binding</keyword>
<evidence type="ECO:0000256" key="15">
    <source>
        <dbReference type="ARBA" id="ARBA00044969"/>
    </source>
</evidence>
<feature type="compositionally biased region" description="Polar residues" evidence="20">
    <location>
        <begin position="1"/>
        <end position="19"/>
    </location>
</feature>
<evidence type="ECO:0000256" key="16">
    <source>
        <dbReference type="ARBA" id="ARBA00044998"/>
    </source>
</evidence>